<organism evidence="2 3">
    <name type="scientific">Trifolium medium</name>
    <dbReference type="NCBI Taxonomy" id="97028"/>
    <lineage>
        <taxon>Eukaryota</taxon>
        <taxon>Viridiplantae</taxon>
        <taxon>Streptophyta</taxon>
        <taxon>Embryophyta</taxon>
        <taxon>Tracheophyta</taxon>
        <taxon>Spermatophyta</taxon>
        <taxon>Magnoliopsida</taxon>
        <taxon>eudicotyledons</taxon>
        <taxon>Gunneridae</taxon>
        <taxon>Pentapetalae</taxon>
        <taxon>rosids</taxon>
        <taxon>fabids</taxon>
        <taxon>Fabales</taxon>
        <taxon>Fabaceae</taxon>
        <taxon>Papilionoideae</taxon>
        <taxon>50 kb inversion clade</taxon>
        <taxon>NPAAA clade</taxon>
        <taxon>Hologalegina</taxon>
        <taxon>IRL clade</taxon>
        <taxon>Trifolieae</taxon>
        <taxon>Trifolium</taxon>
    </lineage>
</organism>
<evidence type="ECO:0000313" key="2">
    <source>
        <dbReference type="EMBL" id="MCI69275.1"/>
    </source>
</evidence>
<keyword evidence="3" id="KW-1185">Reference proteome</keyword>
<dbReference type="AlphaFoldDB" id="A0A392UC22"/>
<accession>A0A392UC22</accession>
<evidence type="ECO:0000256" key="1">
    <source>
        <dbReference type="SAM" id="MobiDB-lite"/>
    </source>
</evidence>
<feature type="non-terminal residue" evidence="2">
    <location>
        <position position="81"/>
    </location>
</feature>
<sequence length="81" mass="8724">PTKKKRATRSNTGRALLQGGNAQNLSAGNDVVAQEDAEVVADNLQAPRPFCCKKGKKGKVSPPSFWDVDFDSLGFVEEQFG</sequence>
<dbReference type="EMBL" id="LXQA010752893">
    <property type="protein sequence ID" value="MCI69275.1"/>
    <property type="molecule type" value="Genomic_DNA"/>
</dbReference>
<feature type="non-terminal residue" evidence="2">
    <location>
        <position position="1"/>
    </location>
</feature>
<dbReference type="Proteomes" id="UP000265520">
    <property type="component" value="Unassembled WGS sequence"/>
</dbReference>
<name>A0A392UC22_9FABA</name>
<comment type="caution">
    <text evidence="2">The sequence shown here is derived from an EMBL/GenBank/DDBJ whole genome shotgun (WGS) entry which is preliminary data.</text>
</comment>
<protein>
    <submittedName>
        <fullName evidence="2">Uncharacterized protein</fullName>
    </submittedName>
</protein>
<proteinExistence type="predicted"/>
<feature type="region of interest" description="Disordered" evidence="1">
    <location>
        <begin position="1"/>
        <end position="22"/>
    </location>
</feature>
<evidence type="ECO:0000313" key="3">
    <source>
        <dbReference type="Proteomes" id="UP000265520"/>
    </source>
</evidence>
<reference evidence="2 3" key="1">
    <citation type="journal article" date="2018" name="Front. Plant Sci.">
        <title>Red Clover (Trifolium pratense) and Zigzag Clover (T. medium) - A Picture of Genomic Similarities and Differences.</title>
        <authorList>
            <person name="Dluhosova J."/>
            <person name="Istvanek J."/>
            <person name="Nedelnik J."/>
            <person name="Repkova J."/>
        </authorList>
    </citation>
    <scope>NUCLEOTIDE SEQUENCE [LARGE SCALE GENOMIC DNA]</scope>
    <source>
        <strain evidence="3">cv. 10/8</strain>
        <tissue evidence="2">Leaf</tissue>
    </source>
</reference>